<organism evidence="1">
    <name type="scientific">bioreactor metagenome</name>
    <dbReference type="NCBI Taxonomy" id="1076179"/>
    <lineage>
        <taxon>unclassified sequences</taxon>
        <taxon>metagenomes</taxon>
        <taxon>ecological metagenomes</taxon>
    </lineage>
</organism>
<accession>A0A644WYI1</accession>
<reference evidence="1" key="1">
    <citation type="submission" date="2019-08" db="EMBL/GenBank/DDBJ databases">
        <authorList>
            <person name="Kucharzyk K."/>
            <person name="Murdoch R.W."/>
            <person name="Higgins S."/>
            <person name="Loffler F."/>
        </authorList>
    </citation>
    <scope>NUCLEOTIDE SEQUENCE</scope>
</reference>
<sequence>MKKFISILLISLSLSFCIFTQSAYAVNIFNEGVYQASDFNLSSESKYMVQNVSKTNSVYLQVFDENQILLQTIRLSPESDEYNLLYLKPNYRIVIVGKGNVYIS</sequence>
<evidence type="ECO:0000313" key="1">
    <source>
        <dbReference type="EMBL" id="MPM08538.1"/>
    </source>
</evidence>
<protein>
    <submittedName>
        <fullName evidence="1">Uncharacterized protein</fullName>
    </submittedName>
</protein>
<dbReference type="AlphaFoldDB" id="A0A644WYI1"/>
<gene>
    <name evidence="1" type="ORF">SDC9_54851</name>
</gene>
<proteinExistence type="predicted"/>
<comment type="caution">
    <text evidence="1">The sequence shown here is derived from an EMBL/GenBank/DDBJ whole genome shotgun (WGS) entry which is preliminary data.</text>
</comment>
<name>A0A644WYI1_9ZZZZ</name>
<dbReference type="EMBL" id="VSSQ01001461">
    <property type="protein sequence ID" value="MPM08538.1"/>
    <property type="molecule type" value="Genomic_DNA"/>
</dbReference>